<feature type="region of interest" description="Disordered" evidence="1">
    <location>
        <begin position="64"/>
        <end position="140"/>
    </location>
</feature>
<evidence type="ECO:0000256" key="1">
    <source>
        <dbReference type="SAM" id="MobiDB-lite"/>
    </source>
</evidence>
<dbReference type="Proteomes" id="UP001500034">
    <property type="component" value="Unassembled WGS sequence"/>
</dbReference>
<gene>
    <name evidence="2" type="ORF">GCM10022384_20070</name>
</gene>
<evidence type="ECO:0008006" key="4">
    <source>
        <dbReference type="Google" id="ProtNLM"/>
    </source>
</evidence>
<feature type="compositionally biased region" description="Polar residues" evidence="1">
    <location>
        <begin position="104"/>
        <end position="115"/>
    </location>
</feature>
<reference evidence="3" key="1">
    <citation type="journal article" date="2019" name="Int. J. Syst. Evol. Microbiol.">
        <title>The Global Catalogue of Microorganisms (GCM) 10K type strain sequencing project: providing services to taxonomists for standard genome sequencing and annotation.</title>
        <authorList>
            <consortium name="The Broad Institute Genomics Platform"/>
            <consortium name="The Broad Institute Genome Sequencing Center for Infectious Disease"/>
            <person name="Wu L."/>
            <person name="Ma J."/>
        </authorList>
    </citation>
    <scope>NUCLEOTIDE SEQUENCE [LARGE SCALE GENOMIC DNA]</scope>
    <source>
        <strain evidence="3">JCM 17027</strain>
    </source>
</reference>
<feature type="compositionally biased region" description="Polar residues" evidence="1">
    <location>
        <begin position="128"/>
        <end position="140"/>
    </location>
</feature>
<comment type="caution">
    <text evidence="2">The sequence shown here is derived from an EMBL/GenBank/DDBJ whole genome shotgun (WGS) entry which is preliminary data.</text>
</comment>
<keyword evidence="3" id="KW-1185">Reference proteome</keyword>
<evidence type="ECO:0000313" key="3">
    <source>
        <dbReference type="Proteomes" id="UP001500034"/>
    </source>
</evidence>
<dbReference type="RefSeq" id="WP_345591120.1">
    <property type="nucleotide sequence ID" value="NZ_BAABCQ010000028.1"/>
</dbReference>
<dbReference type="EMBL" id="BAABCQ010000028">
    <property type="protein sequence ID" value="GAA3968743.1"/>
    <property type="molecule type" value="Genomic_DNA"/>
</dbReference>
<accession>A0ABP7PNR2</accession>
<evidence type="ECO:0000313" key="2">
    <source>
        <dbReference type="EMBL" id="GAA3968743.1"/>
    </source>
</evidence>
<organism evidence="2 3">
    <name type="scientific">Streptomyces marokkonensis</name>
    <dbReference type="NCBI Taxonomy" id="324855"/>
    <lineage>
        <taxon>Bacteria</taxon>
        <taxon>Bacillati</taxon>
        <taxon>Actinomycetota</taxon>
        <taxon>Actinomycetes</taxon>
        <taxon>Kitasatosporales</taxon>
        <taxon>Streptomycetaceae</taxon>
        <taxon>Streptomyces</taxon>
    </lineage>
</organism>
<protein>
    <recommendedName>
        <fullName evidence="4">Secreted protein</fullName>
    </recommendedName>
</protein>
<sequence>MSQRGRHTRAVSLLRCVLAMVTVTVAVLCVTAAGRGSTAAGSGDASAAPVPSSPVAVLSAGLVAEDEAGPTAPRPCEKKGLSEPTSTRGDLRVGEPSNAGAADTTAQRGTPLSSTPAHAPAGPAPPTSCASGISTTVLRV</sequence>
<proteinExistence type="predicted"/>
<name>A0ABP7PNR2_9ACTN</name>